<dbReference type="SUPFAM" id="SSF55781">
    <property type="entry name" value="GAF domain-like"/>
    <property type="match status" value="1"/>
</dbReference>
<dbReference type="NCBIfam" id="TIGR00254">
    <property type="entry name" value="GGDEF"/>
    <property type="match status" value="1"/>
</dbReference>
<dbReference type="PANTHER" id="PTHR44757">
    <property type="entry name" value="DIGUANYLATE CYCLASE DGCP"/>
    <property type="match status" value="1"/>
</dbReference>
<dbReference type="InterPro" id="IPR000014">
    <property type="entry name" value="PAS"/>
</dbReference>
<dbReference type="NCBIfam" id="TIGR00229">
    <property type="entry name" value="sensory_box"/>
    <property type="match status" value="2"/>
</dbReference>
<dbReference type="Pfam" id="PF00563">
    <property type="entry name" value="EAL"/>
    <property type="match status" value="1"/>
</dbReference>
<dbReference type="Proteomes" id="UP000298781">
    <property type="component" value="Chromosome"/>
</dbReference>
<dbReference type="PANTHER" id="PTHR44757:SF2">
    <property type="entry name" value="BIOFILM ARCHITECTURE MAINTENANCE PROTEIN MBAA"/>
    <property type="match status" value="1"/>
</dbReference>
<dbReference type="InterPro" id="IPR000700">
    <property type="entry name" value="PAS-assoc_C"/>
</dbReference>
<evidence type="ECO:0000259" key="4">
    <source>
        <dbReference type="PROSITE" id="PS50887"/>
    </source>
</evidence>
<protein>
    <submittedName>
        <fullName evidence="5">EAL domain-containing protein</fullName>
    </submittedName>
</protein>
<evidence type="ECO:0000313" key="6">
    <source>
        <dbReference type="Proteomes" id="UP000298781"/>
    </source>
</evidence>
<dbReference type="SUPFAM" id="SSF55073">
    <property type="entry name" value="Nucleotide cyclase"/>
    <property type="match status" value="1"/>
</dbReference>
<dbReference type="CDD" id="cd00130">
    <property type="entry name" value="PAS"/>
    <property type="match status" value="2"/>
</dbReference>
<dbReference type="PROSITE" id="PS50883">
    <property type="entry name" value="EAL"/>
    <property type="match status" value="1"/>
</dbReference>
<feature type="domain" description="PAS" evidence="1">
    <location>
        <begin position="134"/>
        <end position="180"/>
    </location>
</feature>
<name>A0A4D7AQP5_9HYPH</name>
<dbReference type="Gene3D" id="3.30.450.40">
    <property type="match status" value="1"/>
</dbReference>
<dbReference type="FunFam" id="3.30.70.270:FF:000001">
    <property type="entry name" value="Diguanylate cyclase domain protein"/>
    <property type="match status" value="1"/>
</dbReference>
<gene>
    <name evidence="5" type="ORF">E8M01_03055</name>
</gene>
<evidence type="ECO:0000259" key="3">
    <source>
        <dbReference type="PROSITE" id="PS50883"/>
    </source>
</evidence>
<feature type="domain" description="PAC" evidence="2">
    <location>
        <begin position="206"/>
        <end position="260"/>
    </location>
</feature>
<dbReference type="PIRSF" id="PIRSF005925">
    <property type="entry name" value="Dos"/>
    <property type="match status" value="1"/>
</dbReference>
<dbReference type="PROSITE" id="PS50112">
    <property type="entry name" value="PAS"/>
    <property type="match status" value="2"/>
</dbReference>
<dbReference type="CDD" id="cd01949">
    <property type="entry name" value="GGDEF"/>
    <property type="match status" value="1"/>
</dbReference>
<feature type="domain" description="PAS" evidence="1">
    <location>
        <begin position="10"/>
        <end position="62"/>
    </location>
</feature>
<dbReference type="OrthoDB" id="9814202at2"/>
<dbReference type="InterPro" id="IPR001610">
    <property type="entry name" value="PAC"/>
</dbReference>
<dbReference type="KEGG" id="pstg:E8M01_03055"/>
<dbReference type="PROSITE" id="PS50887">
    <property type="entry name" value="GGDEF"/>
    <property type="match status" value="1"/>
</dbReference>
<dbReference type="GO" id="GO:0003824">
    <property type="term" value="F:catalytic activity"/>
    <property type="evidence" value="ECO:0007669"/>
    <property type="project" value="UniProtKB-ARBA"/>
</dbReference>
<dbReference type="SMART" id="SM00267">
    <property type="entry name" value="GGDEF"/>
    <property type="match status" value="1"/>
</dbReference>
<evidence type="ECO:0000313" key="5">
    <source>
        <dbReference type="EMBL" id="QCI63299.1"/>
    </source>
</evidence>
<dbReference type="Pfam" id="PF13185">
    <property type="entry name" value="GAF_2"/>
    <property type="match status" value="1"/>
</dbReference>
<dbReference type="InterPro" id="IPR035919">
    <property type="entry name" value="EAL_sf"/>
</dbReference>
<dbReference type="InterPro" id="IPR029016">
    <property type="entry name" value="GAF-like_dom_sf"/>
</dbReference>
<dbReference type="InterPro" id="IPR000160">
    <property type="entry name" value="GGDEF_dom"/>
</dbReference>
<evidence type="ECO:0000259" key="2">
    <source>
        <dbReference type="PROSITE" id="PS50113"/>
    </source>
</evidence>
<dbReference type="SMART" id="SM00091">
    <property type="entry name" value="PAS"/>
    <property type="match status" value="2"/>
</dbReference>
<feature type="domain" description="GGDEF" evidence="4">
    <location>
        <begin position="454"/>
        <end position="586"/>
    </location>
</feature>
<dbReference type="Pfam" id="PF00990">
    <property type="entry name" value="GGDEF"/>
    <property type="match status" value="1"/>
</dbReference>
<dbReference type="CDD" id="cd01948">
    <property type="entry name" value="EAL"/>
    <property type="match status" value="1"/>
</dbReference>
<dbReference type="SMART" id="SM00086">
    <property type="entry name" value="PAC"/>
    <property type="match status" value="2"/>
</dbReference>
<feature type="domain" description="EAL" evidence="3">
    <location>
        <begin position="595"/>
        <end position="849"/>
    </location>
</feature>
<dbReference type="Gene3D" id="3.20.20.450">
    <property type="entry name" value="EAL domain"/>
    <property type="match status" value="1"/>
</dbReference>
<proteinExistence type="predicted"/>
<dbReference type="InterPro" id="IPR012226">
    <property type="entry name" value="Diguanyl_cyclase/Pdiesterase"/>
</dbReference>
<dbReference type="Gene3D" id="3.30.450.20">
    <property type="entry name" value="PAS domain"/>
    <property type="match status" value="2"/>
</dbReference>
<dbReference type="PROSITE" id="PS50113">
    <property type="entry name" value="PAC"/>
    <property type="match status" value="1"/>
</dbReference>
<dbReference type="InterPro" id="IPR043128">
    <property type="entry name" value="Rev_trsase/Diguanyl_cyclase"/>
</dbReference>
<dbReference type="Pfam" id="PF13426">
    <property type="entry name" value="PAS_9"/>
    <property type="match status" value="2"/>
</dbReference>
<dbReference type="SMART" id="SM00052">
    <property type="entry name" value="EAL"/>
    <property type="match status" value="1"/>
</dbReference>
<dbReference type="SMART" id="SM00065">
    <property type="entry name" value="GAF"/>
    <property type="match status" value="1"/>
</dbReference>
<dbReference type="AlphaFoldDB" id="A0A4D7AQP5"/>
<dbReference type="InterPro" id="IPR035965">
    <property type="entry name" value="PAS-like_dom_sf"/>
</dbReference>
<dbReference type="InterPro" id="IPR052155">
    <property type="entry name" value="Biofilm_reg_signaling"/>
</dbReference>
<dbReference type="InterPro" id="IPR003018">
    <property type="entry name" value="GAF"/>
</dbReference>
<keyword evidence="6" id="KW-1185">Reference proteome</keyword>
<sequence>MRGSQIAESSGDVLIPVLEQAIDAVVIIDELNNVTFFNTAAEKLWGHSRAEVLGQNVRLLVPAPMRPAHDAQINRNRAGGTDTLVGTTVEVPIERKDGTPVWGSLSLSRITAGGKTLYAAFVKDVTEDVKRREEIYLLSLVADETDRAVIITDVRHRIVYCNRAFTEMFGYQRAEVMGQSPTALLRGQHTDPRALARLNGLAGHQRGLHEEVLGYTKSGKEIWLSATINPILDQAGQFRHAVSVIANITETKQTQVLQQRVLEALANDRPLVEVADLICRQVEAITPGVVCSILRVDAGGLVRPLAGPSLPDHYSQALDGLPIGPDVGSCGTAAHLGVPVQVDDIETSPLWAAYKSLPLPLGLLACWSSPIKLKDGRVAGTFAFYFREKRGPSAWHERLVEACVHLCALAIERHDAKAHIDQLAYYDTLTGLPNRLLLGDKIDQQIAAAAASHKEVALLFLDIDNFKDVNDTLGHSAGDALLIEIARRLQDQLRAGDIVSRLGGDEFVVMLSDCGVAHAAGVAGRILEALALPIRVEAMALPVSASIGISLYPGDGLNKEALLKHADTAMYEAKAAGRGTHRFFSHDMNLIAQERLVLGAALSDALCHGTLQLHYQPQIRTEDDSLHGVEALARWHHPVHGQVPPAKFIALAEETGLVEAVGEWALGEACRQMADWRRRGIDIPTVSVNLSPLHFRNSRLPDLVASALKRNGLEARALTLEITENVMMDDCPETAATVQAVHALGIRLSLDDFGIGYSSLSSITRLPIEELKIDRSFMRDLETDQNARAVASAVIRIGHSLGLNVVAEGVETEAQRRFLQALRCHVLQGFLFAPAQRAGDLESWLARRDVVLSRSRVA</sequence>
<dbReference type="SUPFAM" id="SSF141868">
    <property type="entry name" value="EAL domain-like"/>
    <property type="match status" value="1"/>
</dbReference>
<dbReference type="SUPFAM" id="SSF55785">
    <property type="entry name" value="PYP-like sensor domain (PAS domain)"/>
    <property type="match status" value="2"/>
</dbReference>
<dbReference type="Gene3D" id="3.30.70.270">
    <property type="match status" value="1"/>
</dbReference>
<evidence type="ECO:0000259" key="1">
    <source>
        <dbReference type="PROSITE" id="PS50112"/>
    </source>
</evidence>
<accession>A0A4D7AQP5</accession>
<organism evidence="5 6">
    <name type="scientific">Phreatobacter stygius</name>
    <dbReference type="NCBI Taxonomy" id="1940610"/>
    <lineage>
        <taxon>Bacteria</taxon>
        <taxon>Pseudomonadati</taxon>
        <taxon>Pseudomonadota</taxon>
        <taxon>Alphaproteobacteria</taxon>
        <taxon>Hyphomicrobiales</taxon>
        <taxon>Phreatobacteraceae</taxon>
        <taxon>Phreatobacter</taxon>
    </lineage>
</organism>
<dbReference type="RefSeq" id="WP_136958758.1">
    <property type="nucleotide sequence ID" value="NZ_CP039690.1"/>
</dbReference>
<dbReference type="InterPro" id="IPR001633">
    <property type="entry name" value="EAL_dom"/>
</dbReference>
<dbReference type="EMBL" id="CP039690">
    <property type="protein sequence ID" value="QCI63299.1"/>
    <property type="molecule type" value="Genomic_DNA"/>
</dbReference>
<reference evidence="5 6" key="1">
    <citation type="submission" date="2019-04" db="EMBL/GenBank/DDBJ databases">
        <title>Phreatobacter aquaticus sp. nov.</title>
        <authorList>
            <person name="Choi A."/>
        </authorList>
    </citation>
    <scope>NUCLEOTIDE SEQUENCE [LARGE SCALE GENOMIC DNA]</scope>
    <source>
        <strain evidence="5 6">KCTC 52518</strain>
    </source>
</reference>
<dbReference type="InterPro" id="IPR029787">
    <property type="entry name" value="Nucleotide_cyclase"/>
</dbReference>